<keyword evidence="10" id="KW-1185">Reference proteome</keyword>
<dbReference type="NCBIfam" id="NF037959">
    <property type="entry name" value="MFS_SpdSyn"/>
    <property type="match status" value="1"/>
</dbReference>
<dbReference type="OrthoDB" id="9793120at2"/>
<feature type="binding site" evidence="4">
    <location>
        <position position="65"/>
    </location>
    <ligand>
        <name>spermidine</name>
        <dbReference type="ChEBI" id="CHEBI:57834"/>
    </ligand>
</feature>
<evidence type="ECO:0000256" key="5">
    <source>
        <dbReference type="PROSITE-ProRule" id="PRU00354"/>
    </source>
</evidence>
<dbReference type="CDD" id="cd02440">
    <property type="entry name" value="AdoMet_MTases"/>
    <property type="match status" value="1"/>
</dbReference>
<feature type="active site" description="Proton acceptor" evidence="4 5">
    <location>
        <position position="158"/>
    </location>
</feature>
<dbReference type="STRING" id="471514.AN477_15600"/>
<dbReference type="InterPro" id="IPR029063">
    <property type="entry name" value="SAM-dependent_MTases_sf"/>
</dbReference>
<evidence type="ECO:0000256" key="3">
    <source>
        <dbReference type="ARBA" id="ARBA00023115"/>
    </source>
</evidence>
<evidence type="ECO:0000256" key="1">
    <source>
        <dbReference type="ARBA" id="ARBA00007867"/>
    </source>
</evidence>
<protein>
    <recommendedName>
        <fullName evidence="4">Polyamine aminopropyltransferase</fullName>
    </recommendedName>
    <alternativeName>
        <fullName evidence="4">Putrescine aminopropyltransferase</fullName>
        <shortName evidence="4">PAPT</shortName>
    </alternativeName>
    <alternativeName>
        <fullName evidence="4">Spermidine synthase</fullName>
        <shortName evidence="4">SPDS</shortName>
        <shortName evidence="4">SPDSY</shortName>
        <ecNumber evidence="4">2.5.1.16</ecNumber>
    </alternativeName>
</protein>
<evidence type="ECO:0000256" key="4">
    <source>
        <dbReference type="HAMAP-Rule" id="MF_00198"/>
    </source>
</evidence>
<organism evidence="9 10">
    <name type="scientific">Alicyclobacillus ferrooxydans</name>
    <dbReference type="NCBI Taxonomy" id="471514"/>
    <lineage>
        <taxon>Bacteria</taxon>
        <taxon>Bacillati</taxon>
        <taxon>Bacillota</taxon>
        <taxon>Bacilli</taxon>
        <taxon>Bacillales</taxon>
        <taxon>Alicyclobacillaceae</taxon>
        <taxon>Alicyclobacillus</taxon>
    </lineage>
</organism>
<dbReference type="Pfam" id="PF01564">
    <property type="entry name" value="Spermine_synth"/>
    <property type="match status" value="1"/>
</dbReference>
<keyword evidence="2 4" id="KW-0808">Transferase</keyword>
<feature type="binding site" evidence="4">
    <location>
        <position position="109"/>
    </location>
    <ligand>
        <name>S-methyl-5'-thioadenosine</name>
        <dbReference type="ChEBI" id="CHEBI:17509"/>
    </ligand>
</feature>
<dbReference type="PROSITE" id="PS01330">
    <property type="entry name" value="PABS_1"/>
    <property type="match status" value="1"/>
</dbReference>
<dbReference type="RefSeq" id="WP_054970092.1">
    <property type="nucleotide sequence ID" value="NZ_LJCO01000069.1"/>
</dbReference>
<comment type="function">
    <text evidence="4">Catalyzes the irreversible transfer of a propylamine group from the amino donor S-adenosylmethioninamine (decarboxy-AdoMet) to putrescine (1,4-diaminobutane) to yield spermidine.</text>
</comment>
<dbReference type="EC" id="2.5.1.16" evidence="4"/>
<evidence type="ECO:0000256" key="2">
    <source>
        <dbReference type="ARBA" id="ARBA00022679"/>
    </source>
</evidence>
<dbReference type="Proteomes" id="UP000050482">
    <property type="component" value="Unassembled WGS sequence"/>
</dbReference>
<dbReference type="InterPro" id="IPR030374">
    <property type="entry name" value="PABS"/>
</dbReference>
<feature type="binding site" evidence="4">
    <location>
        <begin position="140"/>
        <end position="141"/>
    </location>
    <ligand>
        <name>S-methyl-5'-thioadenosine</name>
        <dbReference type="ChEBI" id="CHEBI:17509"/>
    </ligand>
</feature>
<dbReference type="InterPro" id="IPR001045">
    <property type="entry name" value="Spermi_synthase"/>
</dbReference>
<dbReference type="GO" id="GO:0008295">
    <property type="term" value="P:spermidine biosynthetic process"/>
    <property type="evidence" value="ECO:0007669"/>
    <property type="project" value="UniProtKB-UniRule"/>
</dbReference>
<keyword evidence="3 4" id="KW-0620">Polyamine biosynthesis</keyword>
<dbReference type="InterPro" id="IPR030373">
    <property type="entry name" value="PABS_CS"/>
</dbReference>
<evidence type="ECO:0000259" key="8">
    <source>
        <dbReference type="PROSITE" id="PS51006"/>
    </source>
</evidence>
<dbReference type="EMBL" id="LJCO01000069">
    <property type="protein sequence ID" value="KPV42771.1"/>
    <property type="molecule type" value="Genomic_DNA"/>
</dbReference>
<feature type="binding site" evidence="4">
    <location>
        <begin position="158"/>
        <end position="161"/>
    </location>
    <ligand>
        <name>spermidine</name>
        <dbReference type="ChEBI" id="CHEBI:57834"/>
    </ligand>
</feature>
<dbReference type="NCBIfam" id="NF002010">
    <property type="entry name" value="PRK00811.1"/>
    <property type="match status" value="1"/>
</dbReference>
<dbReference type="Pfam" id="PF17284">
    <property type="entry name" value="Spermine_synt_N"/>
    <property type="match status" value="1"/>
</dbReference>
<evidence type="ECO:0000256" key="7">
    <source>
        <dbReference type="RuleBase" id="RU003837"/>
    </source>
</evidence>
<dbReference type="HAMAP" id="MF_00198">
    <property type="entry name" value="Spermidine_synth"/>
    <property type="match status" value="1"/>
</dbReference>
<gene>
    <name evidence="4" type="primary">speE</name>
    <name evidence="9" type="ORF">AN477_15600</name>
</gene>
<reference evidence="9 10" key="1">
    <citation type="submission" date="2015-09" db="EMBL/GenBank/DDBJ databases">
        <title>Draft genome sequence of Alicyclobacillus ferrooxydans DSM 22381.</title>
        <authorList>
            <person name="Hemp J."/>
        </authorList>
    </citation>
    <scope>NUCLEOTIDE SEQUENCE [LARGE SCALE GENOMIC DNA]</scope>
    <source>
        <strain evidence="9 10">TC-34</strain>
    </source>
</reference>
<comment type="pathway">
    <text evidence="4">Amine and polyamine biosynthesis; spermidine biosynthesis; spermidine from putrescine: step 1/1.</text>
</comment>
<keyword evidence="4 7" id="KW-0745">Spermidine biosynthesis</keyword>
<comment type="similarity">
    <text evidence="1 4 6">Belongs to the spermidine/spermine synthase family.</text>
</comment>
<evidence type="ECO:0000256" key="6">
    <source>
        <dbReference type="RuleBase" id="RU003836"/>
    </source>
</evidence>
<dbReference type="PROSITE" id="PS51006">
    <property type="entry name" value="PABS_2"/>
    <property type="match status" value="1"/>
</dbReference>
<feature type="binding site" evidence="4">
    <location>
        <position position="89"/>
    </location>
    <ligand>
        <name>spermidine</name>
        <dbReference type="ChEBI" id="CHEBI:57834"/>
    </ligand>
</feature>
<feature type="binding site" evidence="4">
    <location>
        <position position="165"/>
    </location>
    <ligand>
        <name>S-methyl-5'-thioadenosine</name>
        <dbReference type="ChEBI" id="CHEBI:17509"/>
    </ligand>
</feature>
<evidence type="ECO:0000313" key="10">
    <source>
        <dbReference type="Proteomes" id="UP000050482"/>
    </source>
</evidence>
<dbReference type="InterPro" id="IPR037163">
    <property type="entry name" value="Spermidine_synt_N_sf"/>
</dbReference>
<accession>A0A0P9CBA7</accession>
<dbReference type="InterPro" id="IPR035246">
    <property type="entry name" value="Spermidine_synt_N"/>
</dbReference>
<dbReference type="NCBIfam" id="TIGR00417">
    <property type="entry name" value="speE"/>
    <property type="match status" value="1"/>
</dbReference>
<comment type="caution">
    <text evidence="9">The sequence shown here is derived from an EMBL/GenBank/DDBJ whole genome shotgun (WGS) entry which is preliminary data.</text>
</comment>
<dbReference type="UniPathway" id="UPA00248">
    <property type="reaction ID" value="UER00314"/>
</dbReference>
<name>A0A0P9CBA7_9BACL</name>
<evidence type="ECO:0000313" key="9">
    <source>
        <dbReference type="EMBL" id="KPV42771.1"/>
    </source>
</evidence>
<feature type="domain" description="PABS" evidence="8">
    <location>
        <begin position="5"/>
        <end position="238"/>
    </location>
</feature>
<sequence length="278" mass="31146">MKNAELWFTEYQSDNLSIGLRINKTIHSEVTEFQTLDIMETEQYGNLLVLDGCVMTTDKDEFVYHEMISHVPLHTHPNPKRVLVIGGGDGGAIREIIKHPSVEKAVLAEIDGRVIETSKEYFPQIASGLADPRVDVQVTDGIQYVKDHKGEFDVILVDSTDPIGPAVGLFARDFYQLVFEALTDDGLFVAQTESPFANQKLISQVNADIKSVFPQTHMYLAFIPTYPTGMWSFTMGSKKYNPLQDQQPQRVTGTKYYSSDVHKGAFALPPFVQELIKG</sequence>
<dbReference type="Gene3D" id="2.30.140.10">
    <property type="entry name" value="Spermidine synthase, tetramerisation domain"/>
    <property type="match status" value="1"/>
</dbReference>
<dbReference type="Gene3D" id="3.40.50.150">
    <property type="entry name" value="Vaccinia Virus protein VP39"/>
    <property type="match status" value="1"/>
</dbReference>
<dbReference type="GO" id="GO:0004766">
    <property type="term" value="F:spermidine synthase activity"/>
    <property type="evidence" value="ECO:0007669"/>
    <property type="project" value="UniProtKB-UniRule"/>
</dbReference>
<proteinExistence type="inferred from homology"/>
<dbReference type="PANTHER" id="PTHR11558">
    <property type="entry name" value="SPERMIDINE/SPERMINE SYNTHASE"/>
    <property type="match status" value="1"/>
</dbReference>
<dbReference type="PANTHER" id="PTHR11558:SF11">
    <property type="entry name" value="SPERMIDINE SYNTHASE"/>
    <property type="match status" value="1"/>
</dbReference>
<comment type="catalytic activity">
    <reaction evidence="4 7">
        <text>S-adenosyl 3-(methylsulfanyl)propylamine + putrescine = S-methyl-5'-thioadenosine + spermidine + H(+)</text>
        <dbReference type="Rhea" id="RHEA:12721"/>
        <dbReference type="ChEBI" id="CHEBI:15378"/>
        <dbReference type="ChEBI" id="CHEBI:17509"/>
        <dbReference type="ChEBI" id="CHEBI:57443"/>
        <dbReference type="ChEBI" id="CHEBI:57834"/>
        <dbReference type="ChEBI" id="CHEBI:326268"/>
        <dbReference type="EC" id="2.5.1.16"/>
    </reaction>
</comment>
<dbReference type="AlphaFoldDB" id="A0A0P9CBA7"/>
<dbReference type="PATRIC" id="fig|471514.4.peg.4802"/>
<dbReference type="GO" id="GO:0005829">
    <property type="term" value="C:cytosol"/>
    <property type="evidence" value="ECO:0007669"/>
    <property type="project" value="TreeGrafter"/>
</dbReference>
<dbReference type="SUPFAM" id="SSF53335">
    <property type="entry name" value="S-adenosyl-L-methionine-dependent methyltransferases"/>
    <property type="match status" value="1"/>
</dbReference>
<comment type="subunit">
    <text evidence="4">Homodimer or homotetramer.</text>
</comment>
<feature type="binding site" evidence="4">
    <location>
        <position position="34"/>
    </location>
    <ligand>
        <name>S-methyl-5'-thioadenosine</name>
        <dbReference type="ChEBI" id="CHEBI:17509"/>
    </ligand>
</feature>